<feature type="domain" description="Type I restriction modification DNA specificity" evidence="4">
    <location>
        <begin position="194"/>
        <end position="364"/>
    </location>
</feature>
<evidence type="ECO:0000256" key="3">
    <source>
        <dbReference type="ARBA" id="ARBA00023125"/>
    </source>
</evidence>
<evidence type="ECO:0000259" key="4">
    <source>
        <dbReference type="Pfam" id="PF01420"/>
    </source>
</evidence>
<comment type="caution">
    <text evidence="5">The sequence shown here is derived from an EMBL/GenBank/DDBJ whole genome shotgun (WGS) entry which is preliminary data.</text>
</comment>
<keyword evidence="5" id="KW-0255">Endonuclease</keyword>
<feature type="domain" description="Type I restriction modification DNA specificity" evidence="4">
    <location>
        <begin position="32"/>
        <end position="144"/>
    </location>
</feature>
<dbReference type="GO" id="GO:0009307">
    <property type="term" value="P:DNA restriction-modification system"/>
    <property type="evidence" value="ECO:0007669"/>
    <property type="project" value="UniProtKB-KW"/>
</dbReference>
<dbReference type="Gene3D" id="3.90.220.20">
    <property type="entry name" value="DNA methylase specificity domains"/>
    <property type="match status" value="2"/>
</dbReference>
<keyword evidence="2" id="KW-0680">Restriction system</keyword>
<evidence type="ECO:0000313" key="6">
    <source>
        <dbReference type="Proteomes" id="UP001160758"/>
    </source>
</evidence>
<dbReference type="Proteomes" id="UP001160758">
    <property type="component" value="Unassembled WGS sequence"/>
</dbReference>
<dbReference type="Pfam" id="PF01420">
    <property type="entry name" value="Methylase_S"/>
    <property type="match status" value="2"/>
</dbReference>
<dbReference type="GO" id="GO:0003677">
    <property type="term" value="F:DNA binding"/>
    <property type="evidence" value="ECO:0007669"/>
    <property type="project" value="UniProtKB-KW"/>
</dbReference>
<gene>
    <name evidence="5" type="ORF">N5I07_02710</name>
</gene>
<dbReference type="InterPro" id="IPR000055">
    <property type="entry name" value="Restrct_endonuc_typeI_TRD"/>
</dbReference>
<reference evidence="5" key="1">
    <citation type="submission" date="2022-09" db="EMBL/GenBank/DDBJ databases">
        <title>Intensive care unit water sources are persistently colonized with multi-drug resistant bacteria and are the site of extensive horizontal gene transfer of antibiotic resistance genes.</title>
        <authorList>
            <person name="Diorio-Toth L."/>
        </authorList>
    </citation>
    <scope>NUCLEOTIDE SEQUENCE</scope>
    <source>
        <strain evidence="5">GD03796</strain>
    </source>
</reference>
<dbReference type="EMBL" id="JAOCFT010000001">
    <property type="protein sequence ID" value="MDH1896531.1"/>
    <property type="molecule type" value="Genomic_DNA"/>
</dbReference>
<dbReference type="GO" id="GO:0004519">
    <property type="term" value="F:endonuclease activity"/>
    <property type="evidence" value="ECO:0007669"/>
    <property type="project" value="UniProtKB-KW"/>
</dbReference>
<dbReference type="GO" id="GO:0016787">
    <property type="term" value="F:hydrolase activity"/>
    <property type="evidence" value="ECO:0007669"/>
    <property type="project" value="UniProtKB-KW"/>
</dbReference>
<evidence type="ECO:0000256" key="1">
    <source>
        <dbReference type="ARBA" id="ARBA00010923"/>
    </source>
</evidence>
<name>A0AA42V960_AERCA</name>
<evidence type="ECO:0000256" key="2">
    <source>
        <dbReference type="ARBA" id="ARBA00022747"/>
    </source>
</evidence>
<dbReference type="EC" id="3.1.21.-" evidence="5"/>
<comment type="similarity">
    <text evidence="1">Belongs to the type-I restriction system S methylase family.</text>
</comment>
<keyword evidence="5" id="KW-0378">Hydrolase</keyword>
<dbReference type="PANTHER" id="PTHR30408:SF13">
    <property type="entry name" value="TYPE I RESTRICTION ENZYME HINDI SPECIFICITY SUBUNIT"/>
    <property type="match status" value="1"/>
</dbReference>
<sequence>MNNQDLYPRKLNIRYVSKETYEGWFRSHPKPGDILLTNKGSQNGAICLVPDPVDFCIAQDMVALRADSNKVYPLYLFAALRSELVQKRIKALNVDAVIPHLKKTDFDKLYIPLPPKDAQKEIGDWYFALCSRIELLRETNATLEAIAQALFKSWFVDFDPVHARARGEQPAGLAPEVAALFPDSFEESELGLVPKGWLVEPLDEIADFLNGLALQKFPPDGDAELPVIKIAQLRKGDTVGADRASSKIKPEYIIQNGDVLFSWSGSLEVEVWCGGEGALNQHLFKVTSQRFQKWFYLRWTKHHLASFKHIAASKATTMGHIQRKHLTEAMVVVPSPEVMVEADKVFAPLLEQWVNNALQAQTLATLRDTLLPRLISGQLRLPEAEAALQEAGI</sequence>
<protein>
    <submittedName>
        <fullName evidence="5">Restriction endonuclease subunit S</fullName>
        <ecNumber evidence="5">3.1.21.-</ecNumber>
    </submittedName>
</protein>
<proteinExistence type="inferred from homology"/>
<dbReference type="RefSeq" id="WP_279981058.1">
    <property type="nucleotide sequence ID" value="NZ_CP097209.1"/>
</dbReference>
<accession>A0AA42V960</accession>
<dbReference type="InterPro" id="IPR052021">
    <property type="entry name" value="Type-I_RS_S_subunit"/>
</dbReference>
<keyword evidence="5" id="KW-0540">Nuclease</keyword>
<dbReference type="PANTHER" id="PTHR30408">
    <property type="entry name" value="TYPE-1 RESTRICTION ENZYME ECOKI SPECIFICITY PROTEIN"/>
    <property type="match status" value="1"/>
</dbReference>
<organism evidence="5 6">
    <name type="scientific">Aeromonas caviae</name>
    <name type="common">Aeromonas punctata</name>
    <dbReference type="NCBI Taxonomy" id="648"/>
    <lineage>
        <taxon>Bacteria</taxon>
        <taxon>Pseudomonadati</taxon>
        <taxon>Pseudomonadota</taxon>
        <taxon>Gammaproteobacteria</taxon>
        <taxon>Aeromonadales</taxon>
        <taxon>Aeromonadaceae</taxon>
        <taxon>Aeromonas</taxon>
    </lineage>
</organism>
<dbReference type="InterPro" id="IPR044946">
    <property type="entry name" value="Restrct_endonuc_typeI_TRD_sf"/>
</dbReference>
<dbReference type="SUPFAM" id="SSF116734">
    <property type="entry name" value="DNA methylase specificity domain"/>
    <property type="match status" value="2"/>
</dbReference>
<dbReference type="AlphaFoldDB" id="A0AA42V960"/>
<keyword evidence="3" id="KW-0238">DNA-binding</keyword>
<evidence type="ECO:0000313" key="5">
    <source>
        <dbReference type="EMBL" id="MDH1896531.1"/>
    </source>
</evidence>